<dbReference type="GO" id="GO:0001006">
    <property type="term" value="F:RNA polymerase III type 3 promoter sequence-specific DNA binding"/>
    <property type="evidence" value="ECO:0007669"/>
    <property type="project" value="TreeGrafter"/>
</dbReference>
<dbReference type="SUPFAM" id="SSF57783">
    <property type="entry name" value="Zinc beta-ribbon"/>
    <property type="match status" value="1"/>
</dbReference>
<evidence type="ECO:0000256" key="5">
    <source>
        <dbReference type="ARBA" id="ARBA00022833"/>
    </source>
</evidence>
<evidence type="ECO:0008006" key="12">
    <source>
        <dbReference type="Google" id="ProtNLM"/>
    </source>
</evidence>
<evidence type="ECO:0000256" key="3">
    <source>
        <dbReference type="ARBA" id="ARBA00022723"/>
    </source>
</evidence>
<dbReference type="Proteomes" id="UP000193922">
    <property type="component" value="Unassembled WGS sequence"/>
</dbReference>
<organism evidence="10 11">
    <name type="scientific">Linderina pennispora</name>
    <dbReference type="NCBI Taxonomy" id="61395"/>
    <lineage>
        <taxon>Eukaryota</taxon>
        <taxon>Fungi</taxon>
        <taxon>Fungi incertae sedis</taxon>
        <taxon>Zoopagomycota</taxon>
        <taxon>Kickxellomycotina</taxon>
        <taxon>Kickxellomycetes</taxon>
        <taxon>Kickxellales</taxon>
        <taxon>Kickxellaceae</taxon>
        <taxon>Linderina</taxon>
    </lineage>
</organism>
<dbReference type="GO" id="GO:0008270">
    <property type="term" value="F:zinc ion binding"/>
    <property type="evidence" value="ECO:0007669"/>
    <property type="project" value="UniProtKB-KW"/>
</dbReference>
<sequence length="558" mass="60699">MFKPHPPKRRPKPQEPASCESKRQRTNRQSPVLEEATQTRNLLACSECGSEEIIDNDSETYCGECGTVIDDLLLTADYSYEATGEQISRGNYVFLPRVIGDSGEAKDRLSKYINKVNMSLVRGRIAQLSALLGLPGLEDRAKHLFEDTAAILANRAESRIFGKFGHVYAAACVYIAGVEDGRPLTLVDLAAHAHLSVYVIGRAVKQVCTMLKLALSLKDPLLLIERTANRLFGQVIHSGANPDTLRTLEAQISVNYKVAKEFPRAIVEFLSTHGQLRPKIIEISGQVMNFARSCSLDTGCNPAAIASAAVVIGVEHAYLTDDETEVPDLKRAQRDVISKLLAATSGGSHHTTSKHVLAIQRSLVPASQTVPWLGDLKITTDTAALHVADIVSCFQRAQAWVFSTANVNGDERQDFSLVAADMRPATNAGDESDDSRRLSGPPLELDKLIAEMRKAPSFKRAEQTRNKREAVLGALGDNAELPGSISAEDFAIASLARQGINREALLSLPLSTLELLSSSIQRQADIGGQALDSVDVGPNDMPDEELCLYLKSHDKEQP</sequence>
<evidence type="ECO:0000256" key="7">
    <source>
        <dbReference type="ARBA" id="ARBA00023163"/>
    </source>
</evidence>
<dbReference type="CDD" id="cd00043">
    <property type="entry name" value="CYCLIN_SF"/>
    <property type="match status" value="1"/>
</dbReference>
<comment type="subcellular location">
    <subcellularLocation>
        <location evidence="1">Nucleus</location>
    </subcellularLocation>
</comment>
<dbReference type="PANTHER" id="PTHR11618:SF4">
    <property type="entry name" value="TRANSCRIPTION FACTOR IIIB 90 KDA SUBUNIT"/>
    <property type="match status" value="1"/>
</dbReference>
<dbReference type="GeneID" id="63805221"/>
<evidence type="ECO:0000256" key="9">
    <source>
        <dbReference type="SAM" id="MobiDB-lite"/>
    </source>
</evidence>
<keyword evidence="7" id="KW-0804">Transcription</keyword>
<evidence type="ECO:0000256" key="6">
    <source>
        <dbReference type="ARBA" id="ARBA00023015"/>
    </source>
</evidence>
<evidence type="ECO:0000313" key="10">
    <source>
        <dbReference type="EMBL" id="ORX66596.1"/>
    </source>
</evidence>
<comment type="caution">
    <text evidence="10">The sequence shown here is derived from an EMBL/GenBank/DDBJ whole genome shotgun (WGS) entry which is preliminary data.</text>
</comment>
<evidence type="ECO:0000256" key="2">
    <source>
        <dbReference type="ARBA" id="ARBA00010857"/>
    </source>
</evidence>
<evidence type="ECO:0000256" key="4">
    <source>
        <dbReference type="ARBA" id="ARBA00022771"/>
    </source>
</evidence>
<keyword evidence="5" id="KW-0862">Zinc</keyword>
<keyword evidence="4" id="KW-0863">Zinc-finger</keyword>
<evidence type="ECO:0000256" key="1">
    <source>
        <dbReference type="ARBA" id="ARBA00004123"/>
    </source>
</evidence>
<dbReference type="AlphaFoldDB" id="A0A1Y1W009"/>
<dbReference type="SUPFAM" id="SSF47954">
    <property type="entry name" value="Cyclin-like"/>
    <property type="match status" value="1"/>
</dbReference>
<proteinExistence type="inferred from homology"/>
<dbReference type="GO" id="GO:0005634">
    <property type="term" value="C:nucleus"/>
    <property type="evidence" value="ECO:0007669"/>
    <property type="project" value="UniProtKB-SubCell"/>
</dbReference>
<evidence type="ECO:0000256" key="8">
    <source>
        <dbReference type="ARBA" id="ARBA00023242"/>
    </source>
</evidence>
<dbReference type="PANTHER" id="PTHR11618">
    <property type="entry name" value="TRANSCRIPTION INITIATION FACTOR IIB-RELATED"/>
    <property type="match status" value="1"/>
</dbReference>
<dbReference type="InterPro" id="IPR000812">
    <property type="entry name" value="TFIIB"/>
</dbReference>
<evidence type="ECO:0000313" key="11">
    <source>
        <dbReference type="Proteomes" id="UP000193922"/>
    </source>
</evidence>
<gene>
    <name evidence="10" type="ORF">DL89DRAFT_270133</name>
</gene>
<reference evidence="10 11" key="1">
    <citation type="submission" date="2016-07" db="EMBL/GenBank/DDBJ databases">
        <title>Pervasive Adenine N6-methylation of Active Genes in Fungi.</title>
        <authorList>
            <consortium name="DOE Joint Genome Institute"/>
            <person name="Mondo S.J."/>
            <person name="Dannebaum R.O."/>
            <person name="Kuo R.C."/>
            <person name="Labutti K."/>
            <person name="Haridas S."/>
            <person name="Kuo A."/>
            <person name="Salamov A."/>
            <person name="Ahrendt S.R."/>
            <person name="Lipzen A."/>
            <person name="Sullivan W."/>
            <person name="Andreopoulos W.B."/>
            <person name="Clum A."/>
            <person name="Lindquist E."/>
            <person name="Daum C."/>
            <person name="Ramamoorthy G.K."/>
            <person name="Gryganskyi A."/>
            <person name="Culley D."/>
            <person name="Magnuson J.K."/>
            <person name="James T.Y."/>
            <person name="O'Malley M.A."/>
            <person name="Stajich J.E."/>
            <person name="Spatafora J.W."/>
            <person name="Visel A."/>
            <person name="Grigoriev I.V."/>
        </authorList>
    </citation>
    <scope>NUCLEOTIDE SEQUENCE [LARGE SCALE GENOMIC DNA]</scope>
    <source>
        <strain evidence="10 11">ATCC 12442</strain>
    </source>
</reference>
<dbReference type="STRING" id="61395.A0A1Y1W009"/>
<keyword evidence="6" id="KW-0805">Transcription regulation</keyword>
<dbReference type="GO" id="GO:0000126">
    <property type="term" value="C:transcription factor TFIIIB complex"/>
    <property type="evidence" value="ECO:0007669"/>
    <property type="project" value="TreeGrafter"/>
</dbReference>
<comment type="similarity">
    <text evidence="2">Belongs to the TFIIB family.</text>
</comment>
<protein>
    <recommendedName>
        <fullName evidence="12">TFIIB-type domain-containing protein</fullName>
    </recommendedName>
</protein>
<dbReference type="OrthoDB" id="5558378at2759"/>
<dbReference type="GO" id="GO:0097550">
    <property type="term" value="C:transcription preinitiation complex"/>
    <property type="evidence" value="ECO:0007669"/>
    <property type="project" value="TreeGrafter"/>
</dbReference>
<dbReference type="InterPro" id="IPR036915">
    <property type="entry name" value="Cyclin-like_sf"/>
</dbReference>
<dbReference type="EMBL" id="MCFD01000015">
    <property type="protein sequence ID" value="ORX66596.1"/>
    <property type="molecule type" value="Genomic_DNA"/>
</dbReference>
<keyword evidence="11" id="KW-1185">Reference proteome</keyword>
<dbReference type="RefSeq" id="XP_040740584.1">
    <property type="nucleotide sequence ID" value="XM_040888573.1"/>
</dbReference>
<keyword evidence="3" id="KW-0479">Metal-binding</keyword>
<name>A0A1Y1W009_9FUNG</name>
<dbReference type="GO" id="GO:0000995">
    <property type="term" value="F:RNA polymerase III general transcription initiation factor activity"/>
    <property type="evidence" value="ECO:0007669"/>
    <property type="project" value="TreeGrafter"/>
</dbReference>
<feature type="region of interest" description="Disordered" evidence="9">
    <location>
        <begin position="1"/>
        <end position="35"/>
    </location>
</feature>
<dbReference type="GO" id="GO:0070897">
    <property type="term" value="P:transcription preinitiation complex assembly"/>
    <property type="evidence" value="ECO:0007669"/>
    <property type="project" value="InterPro"/>
</dbReference>
<keyword evidence="8" id="KW-0539">Nucleus</keyword>
<feature type="compositionally biased region" description="Basic residues" evidence="9">
    <location>
        <begin position="1"/>
        <end position="11"/>
    </location>
</feature>
<accession>A0A1Y1W009</accession>
<dbReference type="Gene3D" id="1.10.472.170">
    <property type="match status" value="1"/>
</dbReference>